<gene>
    <name evidence="6" type="ORF">CLV84_3148</name>
</gene>
<sequence>MGLLVLVFLLIQLPFVQNRITREVEQIARTTLGTDIGIGSIGLKFPSNLTVDDVYVNNPEGDTIARLDHLGVYLDMFALLRSTVDINGIEIDNVYAYVVNTDSTSNIGFLTEAFAPADTAAAPVVVDTTAAGSGGFTIDLNGASLRLTNADIYYQDDPAGLLADVTARRLEGEIEEADLETMDFAIDFLELEGADAAIALGESSTPVDTTAESVPMSLAAGRLTISESNFSLRMDSLDIATGLPYVNLEGADLVLGDSISFTGELFQVRDLGFSMDTPLPELEGPGIDYNHLALSAVEAEATDIAYIVDSLHLNLRQLEARERSGLAIVRTEGIIDYDPSFIGLESFLLRTNNSEITSDDTAIEYDFAAANIDEMVARAQLDGYLGLRDVALLAPDLAEVPVVGNNEDQRVTFSLRASGTTGNLDIGRIQLDGPGIKVRASGNATDVLDPAQLGGQLFLREFSLTPGPLLPLLPSGTLPPDIDWPKRIVAEGTATYRGERLELDLYAIENRVFGNGLNSRVRTSGVINGVQSYPNMRVDVSLDTLLATRATILAYVPPGTLPEDYTLPNYVRGSGSVTGPLDNLDVNLQLNLPGDSTYANIAGNIRNALDPDNLALNMEISDLGINIADVRTILPDSLIPENINLPNLRVRNASISGSLTDLTFDVPLETSNGTWNLQGTYNPEDLAIDANLSDVSIPDLFTGAMRDSLLLLDLGPLDIRAQVNGQLEPAMDLDISAYVLQSAGDSLLDLTASVTDSRYQARFNLMHPDLLAAGSARYIIAADSTVFAEAIVDVERADLERWNLVNDAMVVEGDLVARTEGIDVYDMDAFVNLDDFILLGPEGSVFVDSLRLTASLHDWENEIYLRSDVMDGEVVGYFDPLVTPEKIVQFIIGYWDNSQPQPNPVENGDEVDIAFQLKRPQVLTSGLVPGLTQLSPLEFSFLYRDAQPELLVNLTVPEIVFSGLEARNLNFQAIGDTANLNFNADWQDISFNDQFELGRTVISGETVEEQLLVELRLYAENDSLRHYLGTYIDQAGDTLLVSLEEEQILNFETWTVPASNRITLFDSTLLIEDLVLEHLGQSLRAETVDPNDVLVSFSDFNLRTPSRLIFSEEEVAAGTLNGTVGLDNVLTNLGIRTDLTIDSLAWSGTLLGDLRADVTSSDEQTYVLDVGLEGSGNDLSVTGTYGLNGPMDLMVDVNALQLQSAEPFSLGYLQETEGYLEGQIALTGTIADPSMDGRLAFTDASLVISLLGERFRLGDNPIIFEDEQITFSNGLRIYDTNGNDAEITGNIRLNGLDDIRLDMLVVAEDFTAINSTEDQNPDYYGTMSVDARVEIGGTATLPVIAVEATTNEGSDITYVYTAPSAGLVDVEGIVAFEEQYQWADIIRRDTLGGADSLVAARTGLDLTLNLAIDPNLQVTVIVDPVTGQTFTGRAEGDLTLNISPDGSQEATGRVELVEGTYDFVYQVITKEFIIVPGSTVTFSGDIANPTLDLTIRHRVQTSPLPLVEAIAGSTQDAGTLRRKQTFFVVIGLKGDLQSSDLTTNVTYPEDEYGNLGISAVDDALSVLRQDDSRLTTTAFQLLAFGGFNIPLIDQGGGDGTSLANTTLNNALGGYLNNLADQYVGFVDLDFGLDSYQDTDGTTNTNLRVSLRKTLFDDRVVISVDGVAGNDADEVAGTSQTYLDNITAEYLITDDGTFRLKFFNDRDRDILIGGNVLRYGGRLTFSKEFDRLNWSGKNSGK</sequence>
<feature type="domain" description="Translocation and assembly module TamB C-terminal" evidence="5">
    <location>
        <begin position="1276"/>
        <end position="1712"/>
    </location>
</feature>
<dbReference type="GO" id="GO:0009306">
    <property type="term" value="P:protein secretion"/>
    <property type="evidence" value="ECO:0007669"/>
    <property type="project" value="InterPro"/>
</dbReference>
<keyword evidence="3" id="KW-1133">Transmembrane helix</keyword>
<keyword evidence="7" id="KW-1185">Reference proteome</keyword>
<organism evidence="6 7">
    <name type="scientific">Neolewinella xylanilytica</name>
    <dbReference type="NCBI Taxonomy" id="1514080"/>
    <lineage>
        <taxon>Bacteria</taxon>
        <taxon>Pseudomonadati</taxon>
        <taxon>Bacteroidota</taxon>
        <taxon>Saprospiria</taxon>
        <taxon>Saprospirales</taxon>
        <taxon>Lewinellaceae</taxon>
        <taxon>Neolewinella</taxon>
    </lineage>
</organism>
<evidence type="ECO:0000259" key="5">
    <source>
        <dbReference type="Pfam" id="PF04357"/>
    </source>
</evidence>
<proteinExistence type="predicted"/>
<dbReference type="PANTHER" id="PTHR30441">
    <property type="entry name" value="DUF748 DOMAIN-CONTAINING PROTEIN"/>
    <property type="match status" value="1"/>
</dbReference>
<protein>
    <submittedName>
        <fullName evidence="6">Uncharacterized protein DUF490</fullName>
    </submittedName>
</protein>
<evidence type="ECO:0000256" key="1">
    <source>
        <dbReference type="ARBA" id="ARBA00004167"/>
    </source>
</evidence>
<keyword evidence="2" id="KW-0812">Transmembrane</keyword>
<evidence type="ECO:0000256" key="4">
    <source>
        <dbReference type="ARBA" id="ARBA00023136"/>
    </source>
</evidence>
<name>A0A2S6I4X8_9BACT</name>
<evidence type="ECO:0000256" key="3">
    <source>
        <dbReference type="ARBA" id="ARBA00022989"/>
    </source>
</evidence>
<evidence type="ECO:0000256" key="2">
    <source>
        <dbReference type="ARBA" id="ARBA00022692"/>
    </source>
</evidence>
<dbReference type="GO" id="GO:0005886">
    <property type="term" value="C:plasma membrane"/>
    <property type="evidence" value="ECO:0007669"/>
    <property type="project" value="InterPro"/>
</dbReference>
<evidence type="ECO:0000313" key="7">
    <source>
        <dbReference type="Proteomes" id="UP000237662"/>
    </source>
</evidence>
<dbReference type="InterPro" id="IPR052894">
    <property type="entry name" value="AsmA-related"/>
</dbReference>
<accession>A0A2S6I4X8</accession>
<comment type="caution">
    <text evidence="6">The sequence shown here is derived from an EMBL/GenBank/DDBJ whole genome shotgun (WGS) entry which is preliminary data.</text>
</comment>
<evidence type="ECO:0000313" key="6">
    <source>
        <dbReference type="EMBL" id="PPK86226.1"/>
    </source>
</evidence>
<dbReference type="EMBL" id="PTJC01000006">
    <property type="protein sequence ID" value="PPK86226.1"/>
    <property type="molecule type" value="Genomic_DNA"/>
</dbReference>
<dbReference type="GO" id="GO:0090313">
    <property type="term" value="P:regulation of protein targeting to membrane"/>
    <property type="evidence" value="ECO:0007669"/>
    <property type="project" value="TreeGrafter"/>
</dbReference>
<dbReference type="Proteomes" id="UP000237662">
    <property type="component" value="Unassembled WGS sequence"/>
</dbReference>
<dbReference type="InterPro" id="IPR007452">
    <property type="entry name" value="TamB_C"/>
</dbReference>
<comment type="subcellular location">
    <subcellularLocation>
        <location evidence="1">Membrane</location>
        <topology evidence="1">Single-pass membrane protein</topology>
    </subcellularLocation>
</comment>
<keyword evidence="4" id="KW-0472">Membrane</keyword>
<dbReference type="PANTHER" id="PTHR30441:SF4">
    <property type="entry name" value="PROTEIN ASMA"/>
    <property type="match status" value="1"/>
</dbReference>
<dbReference type="Pfam" id="PF04357">
    <property type="entry name" value="TamB"/>
    <property type="match status" value="1"/>
</dbReference>
<reference evidence="6 7" key="1">
    <citation type="submission" date="2018-02" db="EMBL/GenBank/DDBJ databases">
        <title>Genomic Encyclopedia of Archaeal and Bacterial Type Strains, Phase II (KMG-II): from individual species to whole genera.</title>
        <authorList>
            <person name="Goeker M."/>
        </authorList>
    </citation>
    <scope>NUCLEOTIDE SEQUENCE [LARGE SCALE GENOMIC DNA]</scope>
    <source>
        <strain evidence="6 7">DSM 29526</strain>
    </source>
</reference>